<comment type="similarity">
    <text evidence="2">Belongs to the ISY1 family.</text>
</comment>
<evidence type="ECO:0000256" key="4">
    <source>
        <dbReference type="ARBA" id="ARBA00023187"/>
    </source>
</evidence>
<dbReference type="EMBL" id="KV453841">
    <property type="protein sequence ID" value="ODV91668.1"/>
    <property type="molecule type" value="Genomic_DNA"/>
</dbReference>
<evidence type="ECO:0000313" key="8">
    <source>
        <dbReference type="Proteomes" id="UP000095023"/>
    </source>
</evidence>
<keyword evidence="4" id="KW-0508">mRNA splicing</keyword>
<dbReference type="Proteomes" id="UP000095023">
    <property type="component" value="Unassembled WGS sequence"/>
</dbReference>
<keyword evidence="5" id="KW-0539">Nucleus</keyword>
<keyword evidence="8" id="KW-1185">Reference proteome</keyword>
<comment type="subcellular location">
    <subcellularLocation>
        <location evidence="1">Nucleus</location>
    </subcellularLocation>
</comment>
<feature type="region of interest" description="Disordered" evidence="6">
    <location>
        <begin position="1"/>
        <end position="32"/>
    </location>
</feature>
<dbReference type="InterPro" id="IPR009360">
    <property type="entry name" value="Isy1"/>
</dbReference>
<sequence>MASRKESAILRQFEKPQVREKKTQSKRRPKVTQSVETVSECLKWRNEVVREISKNLTIINDSTVSISLIRDLNDTINKLMNEKYAWEARILELGGPNYIVSKDKRGYKYYGRAKELPDVQEMLQSQTDSNETIEDMKPAEIHLSADYYGYVDETDLVEYEAAESQRWKDRLVQSTDPAWTPLPTQIRIPDQSEIEASIVQLRKQALREQYLK</sequence>
<name>A0A1E4TJ20_9ASCO</name>
<dbReference type="Gene3D" id="1.10.287.660">
    <property type="entry name" value="Helix hairpin bin"/>
    <property type="match status" value="1"/>
</dbReference>
<proteinExistence type="inferred from homology"/>
<dbReference type="PANTHER" id="PTHR13021">
    <property type="entry name" value="PRE-MRNA-SPLICING FACTOR ISY1"/>
    <property type="match status" value="1"/>
</dbReference>
<evidence type="ECO:0000256" key="2">
    <source>
        <dbReference type="ARBA" id="ARBA00007002"/>
    </source>
</evidence>
<dbReference type="Pfam" id="PF06246">
    <property type="entry name" value="Isy1"/>
    <property type="match status" value="1"/>
</dbReference>
<dbReference type="AlphaFoldDB" id="A0A1E4TJ20"/>
<dbReference type="GO" id="GO:0000350">
    <property type="term" value="P:generation of catalytic spliceosome for second transesterification step"/>
    <property type="evidence" value="ECO:0007669"/>
    <property type="project" value="InterPro"/>
</dbReference>
<evidence type="ECO:0000256" key="6">
    <source>
        <dbReference type="SAM" id="MobiDB-lite"/>
    </source>
</evidence>
<evidence type="ECO:0000256" key="3">
    <source>
        <dbReference type="ARBA" id="ARBA00019194"/>
    </source>
</evidence>
<evidence type="ECO:0000313" key="7">
    <source>
        <dbReference type="EMBL" id="ODV91668.1"/>
    </source>
</evidence>
<dbReference type="OrthoDB" id="1739576at2759"/>
<dbReference type="InterPro" id="IPR029012">
    <property type="entry name" value="Helix_hairpin_bin_sf"/>
</dbReference>
<dbReference type="GO" id="GO:0045292">
    <property type="term" value="P:mRNA cis splicing, via spliceosome"/>
    <property type="evidence" value="ECO:0007669"/>
    <property type="project" value="EnsemblFungi"/>
</dbReference>
<reference evidence="8" key="1">
    <citation type="submission" date="2016-02" db="EMBL/GenBank/DDBJ databases">
        <title>Comparative genomics of biotechnologically important yeasts.</title>
        <authorList>
            <consortium name="DOE Joint Genome Institute"/>
            <person name="Riley R."/>
            <person name="Haridas S."/>
            <person name="Wolfe K.H."/>
            <person name="Lopes M.R."/>
            <person name="Hittinger C.T."/>
            <person name="Goker M."/>
            <person name="Salamov A."/>
            <person name="Wisecaver J."/>
            <person name="Long T.M."/>
            <person name="Aerts A.L."/>
            <person name="Barry K."/>
            <person name="Choi C."/>
            <person name="Clum A."/>
            <person name="Coughlan A.Y."/>
            <person name="Deshpande S."/>
            <person name="Douglass A.P."/>
            <person name="Hanson S.J."/>
            <person name="Klenk H.-P."/>
            <person name="Labutti K."/>
            <person name="Lapidus A."/>
            <person name="Lindquist E."/>
            <person name="Lipzen A."/>
            <person name="Meier-Kolthoff J.P."/>
            <person name="Ohm R.A."/>
            <person name="Otillar R.P."/>
            <person name="Pangilinan J."/>
            <person name="Peng Y."/>
            <person name="Rokas A."/>
            <person name="Rosa C.A."/>
            <person name="Scheuner C."/>
            <person name="Sibirny A.A."/>
            <person name="Slot J.C."/>
            <person name="Stielow J.B."/>
            <person name="Sun H."/>
            <person name="Kurtzman C.P."/>
            <person name="Blackwell M."/>
            <person name="Jeffries T.W."/>
            <person name="Grigoriev I.V."/>
        </authorList>
    </citation>
    <scope>NUCLEOTIDE SEQUENCE [LARGE SCALE GENOMIC DNA]</scope>
    <source>
        <strain evidence="8">NRRL Y-17796</strain>
    </source>
</reference>
<gene>
    <name evidence="7" type="ORF">CANCADRAFT_55493</name>
</gene>
<evidence type="ECO:0000256" key="5">
    <source>
        <dbReference type="ARBA" id="ARBA00023242"/>
    </source>
</evidence>
<protein>
    <recommendedName>
        <fullName evidence="3">Pre-mRNA-splicing factor ISY1</fullName>
    </recommendedName>
</protein>
<organism evidence="7 8">
    <name type="scientific">Tortispora caseinolytica NRRL Y-17796</name>
    <dbReference type="NCBI Taxonomy" id="767744"/>
    <lineage>
        <taxon>Eukaryota</taxon>
        <taxon>Fungi</taxon>
        <taxon>Dikarya</taxon>
        <taxon>Ascomycota</taxon>
        <taxon>Saccharomycotina</taxon>
        <taxon>Trigonopsidomycetes</taxon>
        <taxon>Trigonopsidales</taxon>
        <taxon>Trigonopsidaceae</taxon>
        <taxon>Tortispora</taxon>
    </lineage>
</organism>
<dbReference type="GO" id="GO:0000974">
    <property type="term" value="C:Prp19 complex"/>
    <property type="evidence" value="ECO:0007669"/>
    <property type="project" value="EnsemblFungi"/>
</dbReference>
<keyword evidence="4" id="KW-0507">mRNA processing</keyword>
<evidence type="ECO:0000256" key="1">
    <source>
        <dbReference type="ARBA" id="ARBA00004123"/>
    </source>
</evidence>
<dbReference type="SUPFAM" id="SSF140102">
    <property type="entry name" value="ISY1 domain-like"/>
    <property type="match status" value="1"/>
</dbReference>
<feature type="compositionally biased region" description="Basic and acidic residues" evidence="6">
    <location>
        <begin position="1"/>
        <end position="23"/>
    </location>
</feature>
<accession>A0A1E4TJ20</accession>
<dbReference type="InterPro" id="IPR037200">
    <property type="entry name" value="Isy1_sf"/>
</dbReference>
<dbReference type="GO" id="GO:0071008">
    <property type="term" value="C:U2-type post-mRNA release spliceosomal complex"/>
    <property type="evidence" value="ECO:0007669"/>
    <property type="project" value="EnsemblFungi"/>
</dbReference>